<organism evidence="1 2">
    <name type="scientific">Pendulispora brunnea</name>
    <dbReference type="NCBI Taxonomy" id="2905690"/>
    <lineage>
        <taxon>Bacteria</taxon>
        <taxon>Pseudomonadati</taxon>
        <taxon>Myxococcota</taxon>
        <taxon>Myxococcia</taxon>
        <taxon>Myxococcales</taxon>
        <taxon>Sorangiineae</taxon>
        <taxon>Pendulisporaceae</taxon>
        <taxon>Pendulispora</taxon>
    </lineage>
</organism>
<protein>
    <submittedName>
        <fullName evidence="1">Uncharacterized protein</fullName>
    </submittedName>
</protein>
<evidence type="ECO:0000313" key="1">
    <source>
        <dbReference type="EMBL" id="WXA92523.1"/>
    </source>
</evidence>
<dbReference type="InterPro" id="IPR012337">
    <property type="entry name" value="RNaseH-like_sf"/>
</dbReference>
<dbReference type="Proteomes" id="UP001379533">
    <property type="component" value="Chromosome"/>
</dbReference>
<dbReference type="RefSeq" id="WP_394843124.1">
    <property type="nucleotide sequence ID" value="NZ_CP089982.1"/>
</dbReference>
<gene>
    <name evidence="1" type="ORF">LZC95_39495</name>
</gene>
<proteinExistence type="predicted"/>
<reference evidence="1 2" key="1">
    <citation type="submission" date="2021-12" db="EMBL/GenBank/DDBJ databases">
        <title>Discovery of the Pendulisporaceae a myxobacterial family with distinct sporulation behavior and unique specialized metabolism.</title>
        <authorList>
            <person name="Garcia R."/>
            <person name="Popoff A."/>
            <person name="Bader C.D."/>
            <person name="Loehr J."/>
            <person name="Walesch S."/>
            <person name="Walt C."/>
            <person name="Boldt J."/>
            <person name="Bunk B."/>
            <person name="Haeckl F.J.F.P.J."/>
            <person name="Gunesch A.P."/>
            <person name="Birkelbach J."/>
            <person name="Nuebel U."/>
            <person name="Pietschmann T."/>
            <person name="Bach T."/>
            <person name="Mueller R."/>
        </authorList>
    </citation>
    <scope>NUCLEOTIDE SEQUENCE [LARGE SCALE GENOMIC DNA]</scope>
    <source>
        <strain evidence="1 2">MSr12523</strain>
    </source>
</reference>
<keyword evidence="2" id="KW-1185">Reference proteome</keyword>
<dbReference type="SUPFAM" id="SSF53098">
    <property type="entry name" value="Ribonuclease H-like"/>
    <property type="match status" value="1"/>
</dbReference>
<dbReference type="InterPro" id="IPR036397">
    <property type="entry name" value="RNaseH_sf"/>
</dbReference>
<name>A0ABZ2K1A9_9BACT</name>
<accession>A0ABZ2K1A9</accession>
<evidence type="ECO:0000313" key="2">
    <source>
        <dbReference type="Proteomes" id="UP001379533"/>
    </source>
</evidence>
<dbReference type="Gene3D" id="3.30.420.10">
    <property type="entry name" value="Ribonuclease H-like superfamily/Ribonuclease H"/>
    <property type="match status" value="1"/>
</dbReference>
<dbReference type="EMBL" id="CP089982">
    <property type="protein sequence ID" value="WXA92523.1"/>
    <property type="molecule type" value="Genomic_DNA"/>
</dbReference>
<sequence>MSYLVAVDENGLGPRLGPLIVTAVTAKCEGNGAKVAFGRPGRAFSERLGDSKGLVAYGDSALGEAWARALAEATGRGRDAADPDALFAAFSLEPATELRAHCPSDHERQCWGRETESFGADDGILAKVRKDLGRLAKKGVEIVRVEVALVCTAAINRAVERGESRFVVDLHAMERLVLSARAAVNEDVVAACGKVGGYDRYSDHFGPLGGRLHAVVCEGRARSEYQFPGVGRIAFVRDADETHLLVGMASLVGKWVRDFMMERVVRYHREADESLPMASGYHDPVTTRFIKQSALLRRKRGVPNHCFERKAIGAG</sequence>